<evidence type="ECO:0000256" key="8">
    <source>
        <dbReference type="ARBA" id="ARBA00023027"/>
    </source>
</evidence>
<protein>
    <recommendedName>
        <fullName evidence="4">enoyl-CoA hydratase</fullName>
        <ecNumber evidence="4">4.2.1.17</ecNumber>
    </recommendedName>
</protein>
<dbReference type="SUPFAM" id="SSF52096">
    <property type="entry name" value="ClpP/crotonase"/>
    <property type="match status" value="1"/>
</dbReference>
<comment type="caution">
    <text evidence="17">The sequence shown here is derived from an EMBL/GenBank/DDBJ whole genome shotgun (WGS) entry which is preliminary data.</text>
</comment>
<proteinExistence type="inferred from homology"/>
<dbReference type="PANTHER" id="PTHR43612">
    <property type="entry name" value="TRIFUNCTIONAL ENZYME SUBUNIT ALPHA"/>
    <property type="match status" value="1"/>
</dbReference>
<evidence type="ECO:0000256" key="11">
    <source>
        <dbReference type="ARBA" id="ARBA00023268"/>
    </source>
</evidence>
<gene>
    <name evidence="17" type="ORF">AB6713_01115</name>
</gene>
<dbReference type="Proteomes" id="UP001566331">
    <property type="component" value="Unassembled WGS sequence"/>
</dbReference>
<dbReference type="Pfam" id="PF00378">
    <property type="entry name" value="ECH_1"/>
    <property type="match status" value="1"/>
</dbReference>
<dbReference type="Pfam" id="PF00725">
    <property type="entry name" value="3HCDH"/>
    <property type="match status" value="1"/>
</dbReference>
<feature type="domain" description="3-hydroxyacyl-CoA dehydrogenase C-terminal" evidence="15">
    <location>
        <begin position="489"/>
        <end position="580"/>
    </location>
</feature>
<dbReference type="InterPro" id="IPR029045">
    <property type="entry name" value="ClpP/crotonase-like_dom_sf"/>
</dbReference>
<dbReference type="InterPro" id="IPR050136">
    <property type="entry name" value="FA_oxidation_alpha_subunit"/>
</dbReference>
<evidence type="ECO:0000256" key="6">
    <source>
        <dbReference type="ARBA" id="ARBA00022963"/>
    </source>
</evidence>
<dbReference type="RefSeq" id="WP_370563334.1">
    <property type="nucleotide sequence ID" value="NZ_JBFWIB010000003.1"/>
</dbReference>
<keyword evidence="6" id="KW-0442">Lipid degradation</keyword>
<keyword evidence="9" id="KW-0443">Lipid metabolism</keyword>
<evidence type="ECO:0000259" key="16">
    <source>
        <dbReference type="Pfam" id="PF02737"/>
    </source>
</evidence>
<dbReference type="EC" id="4.2.1.17" evidence="4"/>
<evidence type="ECO:0000256" key="3">
    <source>
        <dbReference type="ARBA" id="ARBA00008750"/>
    </source>
</evidence>
<keyword evidence="8" id="KW-0520">NAD</keyword>
<organism evidence="17 18">
    <name type="scientific">Luteimonas salinilitoris</name>
    <dbReference type="NCBI Taxonomy" id="3237697"/>
    <lineage>
        <taxon>Bacteria</taxon>
        <taxon>Pseudomonadati</taxon>
        <taxon>Pseudomonadota</taxon>
        <taxon>Gammaproteobacteria</taxon>
        <taxon>Lysobacterales</taxon>
        <taxon>Lysobacteraceae</taxon>
        <taxon>Luteimonas</taxon>
    </lineage>
</organism>
<evidence type="ECO:0000256" key="9">
    <source>
        <dbReference type="ARBA" id="ARBA00023098"/>
    </source>
</evidence>
<dbReference type="InterPro" id="IPR008927">
    <property type="entry name" value="6-PGluconate_DH-like_C_sf"/>
</dbReference>
<dbReference type="InterPro" id="IPR036291">
    <property type="entry name" value="NAD(P)-bd_dom_sf"/>
</dbReference>
<feature type="region of interest" description="Disordered" evidence="14">
    <location>
        <begin position="560"/>
        <end position="593"/>
    </location>
</feature>
<dbReference type="SUPFAM" id="SSF51735">
    <property type="entry name" value="NAD(P)-binding Rossmann-fold domains"/>
    <property type="match status" value="1"/>
</dbReference>
<evidence type="ECO:0000256" key="12">
    <source>
        <dbReference type="ARBA" id="ARBA00049556"/>
    </source>
</evidence>
<feature type="region of interest" description="Disordered" evidence="14">
    <location>
        <begin position="671"/>
        <end position="703"/>
    </location>
</feature>
<feature type="domain" description="3-hydroxyacyl-CoA dehydrogenase NAD binding" evidence="16">
    <location>
        <begin position="314"/>
        <end position="484"/>
    </location>
</feature>
<comment type="similarity">
    <text evidence="13">Belongs to the enoyl-CoA hydratase/isomerase family.</text>
</comment>
<dbReference type="SUPFAM" id="SSF48179">
    <property type="entry name" value="6-phosphogluconate dehydrogenase C-terminal domain-like"/>
    <property type="match status" value="2"/>
</dbReference>
<dbReference type="PROSITE" id="PS00166">
    <property type="entry name" value="ENOYL_COA_HYDRATASE"/>
    <property type="match status" value="1"/>
</dbReference>
<dbReference type="Gene3D" id="3.90.226.10">
    <property type="entry name" value="2-enoyl-CoA Hydratase, Chain A, domain 1"/>
    <property type="match status" value="1"/>
</dbReference>
<evidence type="ECO:0000256" key="7">
    <source>
        <dbReference type="ARBA" id="ARBA00023002"/>
    </source>
</evidence>
<dbReference type="EMBL" id="JBFWIC010000001">
    <property type="protein sequence ID" value="MEZ0473223.1"/>
    <property type="molecule type" value="Genomic_DNA"/>
</dbReference>
<dbReference type="InterPro" id="IPR006108">
    <property type="entry name" value="3HC_DH_C"/>
</dbReference>
<keyword evidence="10" id="KW-0456">Lyase</keyword>
<dbReference type="PANTHER" id="PTHR43612:SF3">
    <property type="entry name" value="TRIFUNCTIONAL ENZYME SUBUNIT ALPHA, MITOCHONDRIAL"/>
    <property type="match status" value="1"/>
</dbReference>
<evidence type="ECO:0000313" key="17">
    <source>
        <dbReference type="EMBL" id="MEZ0473223.1"/>
    </source>
</evidence>
<comment type="pathway">
    <text evidence="1">Lipid metabolism; fatty acid beta-oxidation.</text>
</comment>
<dbReference type="InterPro" id="IPR001753">
    <property type="entry name" value="Enoyl-CoA_hydra/iso"/>
</dbReference>
<comment type="similarity">
    <text evidence="3">In the N-terminal section; belongs to the enoyl-CoA hydratase/isomerase family.</text>
</comment>
<evidence type="ECO:0000256" key="4">
    <source>
        <dbReference type="ARBA" id="ARBA00012076"/>
    </source>
</evidence>
<sequence length="703" mass="76096">MIAGLDGLRFSHWQAEQREDGVLVLSFDRAGESVNTFAQDVLLELDSLLERLALDPPKAVVVRSAKAKGFIAGADIREFREFDAKGTIGDSIRRGQQVFQRLAELPCPTVAAIHGFCMGGGTEIALACDYRVASNDPSTRIGLPEVKLGIYPGWGGSVRLPRLVGAPAAFDMMLTGRSLSASAARATGLVDKVSEPALLVDTAATLALKGRQRPFKQRFLGWLTNTWPARQILAPVLVKQVARKARKAHYPAPYAMVETWRRSGGGIQALLAAERKSVVKLAATPTARNLTRVFFLQERLKGLGGKDHGVTRLHVIGAGVMGGDIAAWSAYKGFQVTLQDREQPYIDKALARAQELFAKKVKDDDKRPEVAARLQSDLEGAGAAQADLVIEAIIEDADAKRGLYAQVEPKLKPDALLTSNTSSIPLTELREGIRRPDRFAGLHYFNPVAQMPLVEIVRHDAMAPETEKRLAAFCRGLDKLPVPVAGTPGFLVNRLLFPYMLEAATAYSEGVPGAAIDRAAVRFGMPMGPIELIDTVGLDVASGVGRELAPFLGLEIPPALATPPEPGKRGKKDGQGLYAWENGKPKKPELPKGYRAPEDLEDRLILALLNEAVAALHEGVVEDADLLDAGVIFGTGFAPFRGGPIQYIRETGADALLEKLRALQAKHGDRFAPRPGWGDTALKARNEKLETRNEKRETSRGEA</sequence>
<evidence type="ECO:0000256" key="10">
    <source>
        <dbReference type="ARBA" id="ARBA00023239"/>
    </source>
</evidence>
<dbReference type="InterPro" id="IPR018376">
    <property type="entry name" value="Enoyl-CoA_hyd/isom_CS"/>
</dbReference>
<evidence type="ECO:0000256" key="13">
    <source>
        <dbReference type="RuleBase" id="RU003707"/>
    </source>
</evidence>
<evidence type="ECO:0000256" key="1">
    <source>
        <dbReference type="ARBA" id="ARBA00005005"/>
    </source>
</evidence>
<comment type="catalytic activity">
    <reaction evidence="12">
        <text>a (3S)-3-hydroxyacyl-CoA + NAD(+) = a 3-oxoacyl-CoA + NADH + H(+)</text>
        <dbReference type="Rhea" id="RHEA:22432"/>
        <dbReference type="ChEBI" id="CHEBI:15378"/>
        <dbReference type="ChEBI" id="CHEBI:57318"/>
        <dbReference type="ChEBI" id="CHEBI:57540"/>
        <dbReference type="ChEBI" id="CHEBI:57945"/>
        <dbReference type="ChEBI" id="CHEBI:90726"/>
        <dbReference type="EC" id="1.1.1.35"/>
    </reaction>
</comment>
<dbReference type="InterPro" id="IPR006176">
    <property type="entry name" value="3-OHacyl-CoA_DH_NAD-bd"/>
</dbReference>
<accession>A0ABV4HLW7</accession>
<evidence type="ECO:0000256" key="14">
    <source>
        <dbReference type="SAM" id="MobiDB-lite"/>
    </source>
</evidence>
<feature type="compositionally biased region" description="Basic and acidic residues" evidence="14">
    <location>
        <begin position="583"/>
        <end position="593"/>
    </location>
</feature>
<feature type="compositionally biased region" description="Basic and acidic residues" evidence="14">
    <location>
        <begin position="682"/>
        <end position="703"/>
    </location>
</feature>
<comment type="similarity">
    <text evidence="2">In the central section; belongs to the 3-hydroxyacyl-CoA dehydrogenase family.</text>
</comment>
<dbReference type="Pfam" id="PF02737">
    <property type="entry name" value="3HCDH_N"/>
    <property type="match status" value="1"/>
</dbReference>
<name>A0ABV4HLW7_9GAMM</name>
<keyword evidence="18" id="KW-1185">Reference proteome</keyword>
<evidence type="ECO:0000256" key="5">
    <source>
        <dbReference type="ARBA" id="ARBA00022832"/>
    </source>
</evidence>
<keyword evidence="7" id="KW-0560">Oxidoreductase</keyword>
<keyword evidence="11" id="KW-0511">Multifunctional enzyme</keyword>
<dbReference type="InterPro" id="IPR013328">
    <property type="entry name" value="6PGD_dom2"/>
</dbReference>
<evidence type="ECO:0000256" key="2">
    <source>
        <dbReference type="ARBA" id="ARBA00007005"/>
    </source>
</evidence>
<dbReference type="CDD" id="cd06558">
    <property type="entry name" value="crotonase-like"/>
    <property type="match status" value="1"/>
</dbReference>
<keyword evidence="5" id="KW-0276">Fatty acid metabolism</keyword>
<evidence type="ECO:0000313" key="18">
    <source>
        <dbReference type="Proteomes" id="UP001566331"/>
    </source>
</evidence>
<dbReference type="Gene3D" id="3.40.50.720">
    <property type="entry name" value="NAD(P)-binding Rossmann-like Domain"/>
    <property type="match status" value="1"/>
</dbReference>
<dbReference type="Gene3D" id="1.10.1040.10">
    <property type="entry name" value="N-(1-d-carboxylethyl)-l-norvaline Dehydrogenase, domain 2"/>
    <property type="match status" value="2"/>
</dbReference>
<evidence type="ECO:0000259" key="15">
    <source>
        <dbReference type="Pfam" id="PF00725"/>
    </source>
</evidence>
<reference evidence="17 18" key="1">
    <citation type="submission" date="2024-07" db="EMBL/GenBank/DDBJ databases">
        <title>Luteimonas salilacus sp. nov., isolated from the shore soil of Salt Lake in Tibet of China.</title>
        <authorList>
            <person name="Zhang X."/>
            <person name="Li A."/>
        </authorList>
    </citation>
    <scope>NUCLEOTIDE SEQUENCE [LARGE SCALE GENOMIC DNA]</scope>
    <source>
        <strain evidence="17 18">B3-2-R+30</strain>
    </source>
</reference>